<comment type="caution">
    <text evidence="1">The sequence shown here is derived from an EMBL/GenBank/DDBJ whole genome shotgun (WGS) entry which is preliminary data.</text>
</comment>
<dbReference type="STRING" id="301148.B4135_0887"/>
<protein>
    <submittedName>
        <fullName evidence="1">Uncharacterized protein</fullName>
    </submittedName>
</protein>
<dbReference type="EMBL" id="LQYT01000037">
    <property type="protein sequence ID" value="KYD19988.1"/>
    <property type="molecule type" value="Genomic_DNA"/>
</dbReference>
<name>A0A150M625_9BACI</name>
<gene>
    <name evidence="1" type="ORF">B4135_0887</name>
</gene>
<organism evidence="1 2">
    <name type="scientific">Caldibacillus debilis</name>
    <dbReference type="NCBI Taxonomy" id="301148"/>
    <lineage>
        <taxon>Bacteria</taxon>
        <taxon>Bacillati</taxon>
        <taxon>Bacillota</taxon>
        <taxon>Bacilli</taxon>
        <taxon>Bacillales</taxon>
        <taxon>Bacillaceae</taxon>
        <taxon>Caldibacillus</taxon>
    </lineage>
</organism>
<evidence type="ECO:0000313" key="2">
    <source>
        <dbReference type="Proteomes" id="UP000075683"/>
    </source>
</evidence>
<dbReference type="Proteomes" id="UP000075683">
    <property type="component" value="Unassembled WGS sequence"/>
</dbReference>
<reference evidence="1 2" key="1">
    <citation type="submission" date="2016-01" db="EMBL/GenBank/DDBJ databases">
        <title>Draft Genome Sequences of Seven Thermophilic Sporeformers Isolated from Foods.</title>
        <authorList>
            <person name="Berendsen E.M."/>
            <person name="Wells-Bennik M.H."/>
            <person name="Krawcyk A.O."/>
            <person name="De Jong A."/>
            <person name="Holsappel S."/>
            <person name="Eijlander R.T."/>
            <person name="Kuipers O.P."/>
        </authorList>
    </citation>
    <scope>NUCLEOTIDE SEQUENCE [LARGE SCALE GENOMIC DNA]</scope>
    <source>
        <strain evidence="1 2">B4135</strain>
    </source>
</reference>
<accession>A0A150M625</accession>
<proteinExistence type="predicted"/>
<evidence type="ECO:0000313" key="1">
    <source>
        <dbReference type="EMBL" id="KYD19988.1"/>
    </source>
</evidence>
<sequence length="40" mass="4748">MSILFLLHSNDELTACKLYYNTENPIDKVRNTGKDEEREF</sequence>
<dbReference type="AlphaFoldDB" id="A0A150M625"/>